<proteinExistence type="predicted"/>
<evidence type="ECO:0000256" key="2">
    <source>
        <dbReference type="SAM" id="SignalP"/>
    </source>
</evidence>
<feature type="compositionally biased region" description="Low complexity" evidence="1">
    <location>
        <begin position="94"/>
        <end position="128"/>
    </location>
</feature>
<accession>A0A8W8JKI1</accession>
<dbReference type="AlphaFoldDB" id="A0A8W8JKI1"/>
<reference evidence="3" key="1">
    <citation type="submission" date="2022-08" db="UniProtKB">
        <authorList>
            <consortium name="EnsemblMetazoa"/>
        </authorList>
    </citation>
    <scope>IDENTIFICATION</scope>
    <source>
        <strain evidence="3">05x7-T-G4-1.051#20</strain>
    </source>
</reference>
<feature type="chain" id="PRO_5036472076" evidence="2">
    <location>
        <begin position="20"/>
        <end position="263"/>
    </location>
</feature>
<feature type="signal peptide" evidence="2">
    <location>
        <begin position="1"/>
        <end position="19"/>
    </location>
</feature>
<evidence type="ECO:0000313" key="4">
    <source>
        <dbReference type="Proteomes" id="UP000005408"/>
    </source>
</evidence>
<name>A0A8W8JKI1_MAGGI</name>
<keyword evidence="2" id="KW-0732">Signal</keyword>
<organism evidence="3 4">
    <name type="scientific">Magallana gigas</name>
    <name type="common">Pacific oyster</name>
    <name type="synonym">Crassostrea gigas</name>
    <dbReference type="NCBI Taxonomy" id="29159"/>
    <lineage>
        <taxon>Eukaryota</taxon>
        <taxon>Metazoa</taxon>
        <taxon>Spiralia</taxon>
        <taxon>Lophotrochozoa</taxon>
        <taxon>Mollusca</taxon>
        <taxon>Bivalvia</taxon>
        <taxon>Autobranchia</taxon>
        <taxon>Pteriomorphia</taxon>
        <taxon>Ostreida</taxon>
        <taxon>Ostreoidea</taxon>
        <taxon>Ostreidae</taxon>
        <taxon>Magallana</taxon>
    </lineage>
</organism>
<evidence type="ECO:0000313" key="3">
    <source>
        <dbReference type="EnsemblMetazoa" id="G19879.1:cds"/>
    </source>
</evidence>
<dbReference type="PROSITE" id="PS51257">
    <property type="entry name" value="PROKAR_LIPOPROTEIN"/>
    <property type="match status" value="1"/>
</dbReference>
<keyword evidence="4" id="KW-1185">Reference proteome</keyword>
<sequence>MAKAIIGFICLSTACLTYSVPIRRCYLPCREIEVRSDEVRDVYVTACHLQKVTIIGDPSAVQIHASKPQDILCEPFHVIDVGQSTQRGEVNKRTSTSTTGTSRITTEPEVTRTSTSTTGTSRSTTEPEVTSKEVTSKNTQKKIHPKLPGRSQGSTNEEDIYATNEEDIYEHDEVIGFLSWAASVTAAVIIPGSANMSEITFTTCSSKPLLRPSSSSPELVNTHTAKRVLFKSPPITQQESDAQRDLPYSGVYVCLLSAFIVSH</sequence>
<dbReference type="Proteomes" id="UP000005408">
    <property type="component" value="Unassembled WGS sequence"/>
</dbReference>
<dbReference type="EnsemblMetazoa" id="G19879.1">
    <property type="protein sequence ID" value="G19879.1:cds"/>
    <property type="gene ID" value="G19879"/>
</dbReference>
<evidence type="ECO:0000256" key="1">
    <source>
        <dbReference type="SAM" id="MobiDB-lite"/>
    </source>
</evidence>
<feature type="region of interest" description="Disordered" evidence="1">
    <location>
        <begin position="84"/>
        <end position="156"/>
    </location>
</feature>
<protein>
    <submittedName>
        <fullName evidence="3">Uncharacterized protein</fullName>
    </submittedName>
</protein>